<feature type="non-terminal residue" evidence="1">
    <location>
        <position position="67"/>
    </location>
</feature>
<evidence type="ECO:0000313" key="1">
    <source>
        <dbReference type="EMBL" id="SVE10987.1"/>
    </source>
</evidence>
<dbReference type="AlphaFoldDB" id="A0A383AT26"/>
<organism evidence="1">
    <name type="scientific">marine metagenome</name>
    <dbReference type="NCBI Taxonomy" id="408172"/>
    <lineage>
        <taxon>unclassified sequences</taxon>
        <taxon>metagenomes</taxon>
        <taxon>ecological metagenomes</taxon>
    </lineage>
</organism>
<name>A0A383AT26_9ZZZZ</name>
<dbReference type="EMBL" id="UINC01194749">
    <property type="protein sequence ID" value="SVE10987.1"/>
    <property type="molecule type" value="Genomic_DNA"/>
</dbReference>
<accession>A0A383AT26</accession>
<protein>
    <submittedName>
        <fullName evidence="1">Uncharacterized protein</fullName>
    </submittedName>
</protein>
<reference evidence="1" key="1">
    <citation type="submission" date="2018-05" db="EMBL/GenBank/DDBJ databases">
        <authorList>
            <person name="Lanie J.A."/>
            <person name="Ng W.-L."/>
            <person name="Kazmierczak K.M."/>
            <person name="Andrzejewski T.M."/>
            <person name="Davidsen T.M."/>
            <person name="Wayne K.J."/>
            <person name="Tettelin H."/>
            <person name="Glass J.I."/>
            <person name="Rusch D."/>
            <person name="Podicherti R."/>
            <person name="Tsui H.-C.T."/>
            <person name="Winkler M.E."/>
        </authorList>
    </citation>
    <scope>NUCLEOTIDE SEQUENCE</scope>
</reference>
<sequence>MPQFLQERWQRFIRADPRTGPEDTGTHVIEITDQTSGLPKGPRLEWSSIRPRFRVSWLPPRSGFREP</sequence>
<proteinExistence type="predicted"/>
<gene>
    <name evidence="1" type="ORF">METZ01_LOCUS463841</name>
</gene>